<evidence type="ECO:0000256" key="4">
    <source>
        <dbReference type="ARBA" id="ARBA00022490"/>
    </source>
</evidence>
<keyword evidence="6" id="KW-0271">Exosome</keyword>
<name>A0A9D4NNA8_DERFA</name>
<evidence type="ECO:0000256" key="6">
    <source>
        <dbReference type="ARBA" id="ARBA00022835"/>
    </source>
</evidence>
<dbReference type="GO" id="GO:0071035">
    <property type="term" value="P:nuclear polyadenylation-dependent rRNA catabolic process"/>
    <property type="evidence" value="ECO:0007669"/>
    <property type="project" value="TreeGrafter"/>
</dbReference>
<evidence type="ECO:0000256" key="1">
    <source>
        <dbReference type="ARBA" id="ARBA00004496"/>
    </source>
</evidence>
<accession>A0A9D4NNA8</accession>
<keyword evidence="4" id="KW-0963">Cytoplasm</keyword>
<proteinExistence type="inferred from homology"/>
<dbReference type="InterPro" id="IPR004088">
    <property type="entry name" value="KH_dom_type_1"/>
</dbReference>
<comment type="subcellular location">
    <subcellularLocation>
        <location evidence="1">Cytoplasm</location>
    </subcellularLocation>
    <subcellularLocation>
        <location evidence="2">Nucleus</location>
        <location evidence="2">Nucleolus</location>
    </subcellularLocation>
</comment>
<dbReference type="GO" id="GO:0034475">
    <property type="term" value="P:U4 snRNA 3'-end processing"/>
    <property type="evidence" value="ECO:0007669"/>
    <property type="project" value="TreeGrafter"/>
</dbReference>
<dbReference type="GO" id="GO:0003723">
    <property type="term" value="F:RNA binding"/>
    <property type="evidence" value="ECO:0007669"/>
    <property type="project" value="UniProtKB-KW"/>
</dbReference>
<keyword evidence="5" id="KW-0698">rRNA processing</keyword>
<dbReference type="AlphaFoldDB" id="A0A9D4NNA8"/>
<evidence type="ECO:0000313" key="11">
    <source>
        <dbReference type="EMBL" id="KAH7636223.1"/>
    </source>
</evidence>
<comment type="similarity">
    <text evidence="3">Belongs to the RRP40 family.</text>
</comment>
<dbReference type="InterPro" id="IPR037319">
    <property type="entry name" value="Rrp40_S1"/>
</dbReference>
<dbReference type="GO" id="GO:0005730">
    <property type="term" value="C:nucleolus"/>
    <property type="evidence" value="ECO:0007669"/>
    <property type="project" value="UniProtKB-SubCell"/>
</dbReference>
<comment type="caution">
    <text evidence="11">The sequence shown here is derived from an EMBL/GenBank/DDBJ whole genome shotgun (WGS) entry which is preliminary data.</text>
</comment>
<evidence type="ECO:0000256" key="5">
    <source>
        <dbReference type="ARBA" id="ARBA00022552"/>
    </source>
</evidence>
<protein>
    <recommendedName>
        <fullName evidence="9">Ribosomal RNA-processing protein 40</fullName>
    </recommendedName>
</protein>
<dbReference type="GO" id="GO:0010468">
    <property type="term" value="P:regulation of gene expression"/>
    <property type="evidence" value="ECO:0007669"/>
    <property type="project" value="UniProtKB-ARBA"/>
</dbReference>
<evidence type="ECO:0000256" key="9">
    <source>
        <dbReference type="ARBA" id="ARBA00030615"/>
    </source>
</evidence>
<dbReference type="GO" id="GO:0000176">
    <property type="term" value="C:nuclear exosome (RNase complex)"/>
    <property type="evidence" value="ECO:0007669"/>
    <property type="project" value="TreeGrafter"/>
</dbReference>
<evidence type="ECO:0000256" key="3">
    <source>
        <dbReference type="ARBA" id="ARBA00007841"/>
    </source>
</evidence>
<evidence type="ECO:0000256" key="7">
    <source>
        <dbReference type="ARBA" id="ARBA00022884"/>
    </source>
</evidence>
<dbReference type="Gene3D" id="2.40.50.140">
    <property type="entry name" value="Nucleic acid-binding proteins"/>
    <property type="match status" value="1"/>
</dbReference>
<dbReference type="FunFam" id="2.40.50.140:FF:000127">
    <property type="entry name" value="Exosome complex component RRP40"/>
    <property type="match status" value="1"/>
</dbReference>
<dbReference type="InterPro" id="IPR049469">
    <property type="entry name" value="RRP40_KH-I"/>
</dbReference>
<dbReference type="SUPFAM" id="SSF110324">
    <property type="entry name" value="Ribosomal L27 protein-like"/>
    <property type="match status" value="1"/>
</dbReference>
<dbReference type="OrthoDB" id="340500at2759"/>
<dbReference type="GO" id="GO:0071051">
    <property type="term" value="P:poly(A)-dependent snoRNA 3'-end processing"/>
    <property type="evidence" value="ECO:0007669"/>
    <property type="project" value="TreeGrafter"/>
</dbReference>
<dbReference type="InterPro" id="IPR036612">
    <property type="entry name" value="KH_dom_type_1_sf"/>
</dbReference>
<dbReference type="CDD" id="cd05790">
    <property type="entry name" value="S1_Rrp40"/>
    <property type="match status" value="1"/>
</dbReference>
<reference evidence="11" key="1">
    <citation type="submission" date="2020-06" db="EMBL/GenBank/DDBJ databases">
        <authorList>
            <person name="Ji K."/>
            <person name="Li J."/>
        </authorList>
    </citation>
    <scope>NUCLEOTIDE SEQUENCE</scope>
    <source>
        <strain evidence="11">JKM2019</strain>
        <tissue evidence="11">Whole body</tissue>
    </source>
</reference>
<dbReference type="FunFam" id="3.30.1370.10:FF:000038">
    <property type="entry name" value="exosome complex component RRP40"/>
    <property type="match status" value="1"/>
</dbReference>
<dbReference type="PANTHER" id="PTHR21321:SF1">
    <property type="entry name" value="EXOSOME COMPLEX COMPONENT RRP40"/>
    <property type="match status" value="1"/>
</dbReference>
<reference evidence="11" key="2">
    <citation type="journal article" date="2021" name="World Allergy Organ. J.">
        <title>Chromosome-level assembly of Dermatophagoides farinae genome and transcriptome reveals two novel allergens Der f 37 and Der f 39.</title>
        <authorList>
            <person name="Chen J."/>
            <person name="Cai Z."/>
            <person name="Fan D."/>
            <person name="Hu J."/>
            <person name="Hou Y."/>
            <person name="He Y."/>
            <person name="Zhang Z."/>
            <person name="Zhao Z."/>
            <person name="Gao P."/>
            <person name="Hu W."/>
            <person name="Sun J."/>
            <person name="Li J."/>
            <person name="Ji K."/>
        </authorList>
    </citation>
    <scope>NUCLEOTIDE SEQUENCE</scope>
    <source>
        <strain evidence="11">JKM2019</strain>
    </source>
</reference>
<dbReference type="EMBL" id="SDOV01000010">
    <property type="protein sequence ID" value="KAH7636223.1"/>
    <property type="molecule type" value="Genomic_DNA"/>
</dbReference>
<dbReference type="Pfam" id="PF15985">
    <property type="entry name" value="KH_6"/>
    <property type="match status" value="1"/>
</dbReference>
<evidence type="ECO:0000259" key="10">
    <source>
        <dbReference type="Pfam" id="PF15985"/>
    </source>
</evidence>
<dbReference type="CDD" id="cd22526">
    <property type="entry name" value="KH-I_Rrp40"/>
    <property type="match status" value="1"/>
</dbReference>
<dbReference type="Gene3D" id="2.40.50.100">
    <property type="match status" value="1"/>
</dbReference>
<feature type="domain" description="K Homology" evidence="10">
    <location>
        <begin position="162"/>
        <end position="209"/>
    </location>
</feature>
<dbReference type="GO" id="GO:0000177">
    <property type="term" value="C:cytoplasmic exosome (RNase complex)"/>
    <property type="evidence" value="ECO:0007669"/>
    <property type="project" value="TreeGrafter"/>
</dbReference>
<dbReference type="Proteomes" id="UP000828236">
    <property type="component" value="Unassembled WGS sequence"/>
</dbReference>
<evidence type="ECO:0000256" key="8">
    <source>
        <dbReference type="ARBA" id="ARBA00023242"/>
    </source>
</evidence>
<dbReference type="SUPFAM" id="SSF50249">
    <property type="entry name" value="Nucleic acid-binding proteins"/>
    <property type="match status" value="1"/>
</dbReference>
<dbReference type="GO" id="GO:0000467">
    <property type="term" value="P:exonucleolytic trimming to generate mature 3'-end of 5.8S rRNA from tricistronic rRNA transcript (SSU-rRNA, 5.8S rRNA, LSU-rRNA)"/>
    <property type="evidence" value="ECO:0007669"/>
    <property type="project" value="TreeGrafter"/>
</dbReference>
<dbReference type="InterPro" id="IPR026699">
    <property type="entry name" value="Exosome_RNA_bind1/RRP40/RRP4"/>
</dbReference>
<keyword evidence="7" id="KW-0694">RNA-binding</keyword>
<dbReference type="GO" id="GO:0071038">
    <property type="term" value="P:TRAMP-dependent tRNA surveillance pathway"/>
    <property type="evidence" value="ECO:0007669"/>
    <property type="project" value="TreeGrafter"/>
</dbReference>
<dbReference type="SUPFAM" id="SSF54791">
    <property type="entry name" value="Eukaryotic type KH-domain (KH-domain type I)"/>
    <property type="match status" value="1"/>
</dbReference>
<dbReference type="InterPro" id="IPR012340">
    <property type="entry name" value="NA-bd_OB-fold"/>
</dbReference>
<keyword evidence="8" id="KW-0539">Nucleus</keyword>
<evidence type="ECO:0000256" key="2">
    <source>
        <dbReference type="ARBA" id="ARBA00004604"/>
    </source>
</evidence>
<dbReference type="PANTHER" id="PTHR21321">
    <property type="entry name" value="PNAS-3 RELATED"/>
    <property type="match status" value="1"/>
</dbReference>
<gene>
    <name evidence="11" type="ORF">HUG17_10193</name>
</gene>
<sequence length="255" mass="28771">MSNQINSHLSGNTVLPGDNVSEILKAYRDDENKPVIVGPGLKRLNKQLINSYKAGQLLHRPVNLFWINSHQRYYIPCERDTVVGVVISKTSTFCRVDIGASESATLSLMAFPNATKRNKAIVEIGDVLFACVLSASKDVETELVCMDKDGKKDGFGVLPRGGYMIKVPLNICRRLLASDSKISRNLGRKYRFEKTVGLNGRIWIRSKSIQTTILISNFIKQLEYVSDDQQDHVLNLLEQKMNNNKNNKHKHSRKL</sequence>
<dbReference type="Pfam" id="PF21262">
    <property type="entry name" value="RRP40_S1"/>
    <property type="match status" value="1"/>
</dbReference>
<dbReference type="GO" id="GO:0071034">
    <property type="term" value="P:CUT catabolic process"/>
    <property type="evidence" value="ECO:0007669"/>
    <property type="project" value="TreeGrafter"/>
</dbReference>
<dbReference type="Gene3D" id="3.30.1370.10">
    <property type="entry name" value="K Homology domain, type 1"/>
    <property type="match status" value="1"/>
</dbReference>
<organism evidence="11">
    <name type="scientific">Dermatophagoides farinae</name>
    <name type="common">American house dust mite</name>
    <dbReference type="NCBI Taxonomy" id="6954"/>
    <lineage>
        <taxon>Eukaryota</taxon>
        <taxon>Metazoa</taxon>
        <taxon>Ecdysozoa</taxon>
        <taxon>Arthropoda</taxon>
        <taxon>Chelicerata</taxon>
        <taxon>Arachnida</taxon>
        <taxon>Acari</taxon>
        <taxon>Acariformes</taxon>
        <taxon>Sarcoptiformes</taxon>
        <taxon>Astigmata</taxon>
        <taxon>Psoroptidia</taxon>
        <taxon>Analgoidea</taxon>
        <taxon>Pyroglyphidae</taxon>
        <taxon>Dermatophagoidinae</taxon>
        <taxon>Dermatophagoides</taxon>
    </lineage>
</organism>